<dbReference type="InterPro" id="IPR006385">
    <property type="entry name" value="HAD_hydro_SerB1"/>
</dbReference>
<accession>A0ABV5KV35</accession>
<comment type="similarity">
    <text evidence="1">Belongs to the HAD-like hydrolase superfamily. SerB family.</text>
</comment>
<keyword evidence="4" id="KW-0460">Magnesium</keyword>
<dbReference type="Proteomes" id="UP001589747">
    <property type="component" value="Unassembled WGS sequence"/>
</dbReference>
<sequence>MHPVALFDIDHTLIRRDSMLLFVRYGLAKKPSTVVHLAAMGFFTALSKLKLVPLERAKSAFFQAIRHMDEDDLAAFYTQHLEPAIYLEAREEMRRRKAEGCHILLVTASPDAYMKYFERLPEVDGVIGTRLARRGTRYLNRIEGRNCKGEEKVLRIREYCGSKGIAIDPDRSYAYSDSLSDLPMFDLVRHRYWINGRGSHPLVEVLQWRN</sequence>
<gene>
    <name evidence="5" type="ORF">ACFFSY_21170</name>
</gene>
<dbReference type="InterPro" id="IPR050582">
    <property type="entry name" value="HAD-like_SerB"/>
</dbReference>
<dbReference type="Gene3D" id="1.20.1440.100">
    <property type="entry name" value="SG protein - dephosphorylation function"/>
    <property type="match status" value="1"/>
</dbReference>
<keyword evidence="6" id="KW-1185">Reference proteome</keyword>
<dbReference type="NCBIfam" id="TIGR01490">
    <property type="entry name" value="HAD-SF-IB-hyp1"/>
    <property type="match status" value="1"/>
</dbReference>
<comment type="caution">
    <text evidence="5">The sequence shown here is derived from an EMBL/GenBank/DDBJ whole genome shotgun (WGS) entry which is preliminary data.</text>
</comment>
<evidence type="ECO:0000313" key="5">
    <source>
        <dbReference type="EMBL" id="MFB9328451.1"/>
    </source>
</evidence>
<dbReference type="InterPro" id="IPR023214">
    <property type="entry name" value="HAD_sf"/>
</dbReference>
<dbReference type="PANTHER" id="PTHR43344:SF13">
    <property type="entry name" value="PHOSPHATASE RV3661-RELATED"/>
    <property type="match status" value="1"/>
</dbReference>
<dbReference type="RefSeq" id="WP_377497756.1">
    <property type="nucleotide sequence ID" value="NZ_JBHMDO010000033.1"/>
</dbReference>
<proteinExistence type="inferred from homology"/>
<dbReference type="Pfam" id="PF12710">
    <property type="entry name" value="HAD"/>
    <property type="match status" value="1"/>
</dbReference>
<reference evidence="5 6" key="1">
    <citation type="submission" date="2024-09" db="EMBL/GenBank/DDBJ databases">
        <authorList>
            <person name="Sun Q."/>
            <person name="Mori K."/>
        </authorList>
    </citation>
    <scope>NUCLEOTIDE SEQUENCE [LARGE SCALE GENOMIC DNA]</scope>
    <source>
        <strain evidence="5 6">TISTR 2452</strain>
    </source>
</reference>
<keyword evidence="3 5" id="KW-0378">Hydrolase</keyword>
<dbReference type="Gene3D" id="3.40.50.1000">
    <property type="entry name" value="HAD superfamily/HAD-like"/>
    <property type="match status" value="1"/>
</dbReference>
<dbReference type="NCBIfam" id="TIGR01488">
    <property type="entry name" value="HAD-SF-IB"/>
    <property type="match status" value="1"/>
</dbReference>
<name>A0ABV5KV35_9BACL</name>
<dbReference type="PANTHER" id="PTHR43344">
    <property type="entry name" value="PHOSPHOSERINE PHOSPHATASE"/>
    <property type="match status" value="1"/>
</dbReference>
<evidence type="ECO:0000256" key="3">
    <source>
        <dbReference type="ARBA" id="ARBA00022801"/>
    </source>
</evidence>
<dbReference type="SUPFAM" id="SSF56784">
    <property type="entry name" value="HAD-like"/>
    <property type="match status" value="1"/>
</dbReference>
<evidence type="ECO:0000313" key="6">
    <source>
        <dbReference type="Proteomes" id="UP001589747"/>
    </source>
</evidence>
<evidence type="ECO:0000256" key="2">
    <source>
        <dbReference type="ARBA" id="ARBA00022723"/>
    </source>
</evidence>
<dbReference type="GO" id="GO:0016787">
    <property type="term" value="F:hydrolase activity"/>
    <property type="evidence" value="ECO:0007669"/>
    <property type="project" value="UniProtKB-KW"/>
</dbReference>
<evidence type="ECO:0000256" key="4">
    <source>
        <dbReference type="ARBA" id="ARBA00022842"/>
    </source>
</evidence>
<protein>
    <submittedName>
        <fullName evidence="5">HAD-IB family hydrolase</fullName>
    </submittedName>
</protein>
<evidence type="ECO:0000256" key="1">
    <source>
        <dbReference type="ARBA" id="ARBA00009184"/>
    </source>
</evidence>
<dbReference type="EMBL" id="JBHMDO010000033">
    <property type="protein sequence ID" value="MFB9328451.1"/>
    <property type="molecule type" value="Genomic_DNA"/>
</dbReference>
<organism evidence="5 6">
    <name type="scientific">Paenibacillus aurantiacus</name>
    <dbReference type="NCBI Taxonomy" id="1936118"/>
    <lineage>
        <taxon>Bacteria</taxon>
        <taxon>Bacillati</taxon>
        <taxon>Bacillota</taxon>
        <taxon>Bacilli</taxon>
        <taxon>Bacillales</taxon>
        <taxon>Paenibacillaceae</taxon>
        <taxon>Paenibacillus</taxon>
    </lineage>
</organism>
<dbReference type="InterPro" id="IPR036412">
    <property type="entry name" value="HAD-like_sf"/>
</dbReference>
<keyword evidence="2" id="KW-0479">Metal-binding</keyword>